<dbReference type="Pfam" id="PF07978">
    <property type="entry name" value="NIPSNAP"/>
    <property type="match status" value="1"/>
</dbReference>
<sequence>HPGRLPALHARFRDHTMKIFERHGIKNIGYWTSEVGEYSDRLTYIVAFDDSGAREKAWESFRNDPEWNKVREDSEKDGPIVKRVFNNLLSPTDYSPLR</sequence>
<name>A0A381VQ73_9ZZZZ</name>
<organism evidence="2">
    <name type="scientific">marine metagenome</name>
    <dbReference type="NCBI Taxonomy" id="408172"/>
    <lineage>
        <taxon>unclassified sequences</taxon>
        <taxon>metagenomes</taxon>
        <taxon>ecological metagenomes</taxon>
    </lineage>
</organism>
<protein>
    <recommendedName>
        <fullName evidence="1">NIPSNAP domain-containing protein</fullName>
    </recommendedName>
</protein>
<evidence type="ECO:0000259" key="1">
    <source>
        <dbReference type="Pfam" id="PF07978"/>
    </source>
</evidence>
<dbReference type="SUPFAM" id="SSF54909">
    <property type="entry name" value="Dimeric alpha+beta barrel"/>
    <property type="match status" value="1"/>
</dbReference>
<dbReference type="InterPro" id="IPR012577">
    <property type="entry name" value="NIPSNAP"/>
</dbReference>
<dbReference type="InterPro" id="IPR011008">
    <property type="entry name" value="Dimeric_a/b-barrel"/>
</dbReference>
<dbReference type="Gene3D" id="3.30.70.100">
    <property type="match status" value="1"/>
</dbReference>
<gene>
    <name evidence="2" type="ORF">METZ01_LOCUS94762</name>
</gene>
<feature type="domain" description="NIPSNAP" evidence="1">
    <location>
        <begin position="1"/>
        <end position="96"/>
    </location>
</feature>
<accession>A0A381VQ73</accession>
<evidence type="ECO:0000313" key="2">
    <source>
        <dbReference type="EMBL" id="SVA41908.1"/>
    </source>
</evidence>
<proteinExistence type="predicted"/>
<reference evidence="2" key="1">
    <citation type="submission" date="2018-05" db="EMBL/GenBank/DDBJ databases">
        <authorList>
            <person name="Lanie J.A."/>
            <person name="Ng W.-L."/>
            <person name="Kazmierczak K.M."/>
            <person name="Andrzejewski T.M."/>
            <person name="Davidsen T.M."/>
            <person name="Wayne K.J."/>
            <person name="Tettelin H."/>
            <person name="Glass J.I."/>
            <person name="Rusch D."/>
            <person name="Podicherti R."/>
            <person name="Tsui H.-C.T."/>
            <person name="Winkler M.E."/>
        </authorList>
    </citation>
    <scope>NUCLEOTIDE SEQUENCE</scope>
</reference>
<dbReference type="EMBL" id="UINC01009342">
    <property type="protein sequence ID" value="SVA41908.1"/>
    <property type="molecule type" value="Genomic_DNA"/>
</dbReference>
<feature type="non-terminal residue" evidence="2">
    <location>
        <position position="1"/>
    </location>
</feature>
<dbReference type="AlphaFoldDB" id="A0A381VQ73"/>